<evidence type="ECO:0000313" key="1">
    <source>
        <dbReference type="EMBL" id="GFH42643.1"/>
    </source>
</evidence>
<dbReference type="Pfam" id="PF08713">
    <property type="entry name" value="DNA_alkylation"/>
    <property type="match status" value="1"/>
</dbReference>
<dbReference type="PANTHER" id="PTHR34070">
    <property type="entry name" value="ARMADILLO-TYPE FOLD"/>
    <property type="match status" value="1"/>
</dbReference>
<dbReference type="AlphaFoldDB" id="A0A6A0BD76"/>
<gene>
    <name evidence="1" type="ORF">Hs30E_11940</name>
</gene>
<dbReference type="InterPro" id="IPR014825">
    <property type="entry name" value="DNA_alkylation"/>
</dbReference>
<protein>
    <submittedName>
        <fullName evidence="1">DNA alkylation repair protein</fullName>
    </submittedName>
</protein>
<dbReference type="PANTHER" id="PTHR34070:SF1">
    <property type="entry name" value="DNA ALKYLATION REPAIR PROTEIN"/>
    <property type="match status" value="1"/>
</dbReference>
<dbReference type="RefSeq" id="WP_172208863.1">
    <property type="nucleotide sequence ID" value="NZ_BLLI01000032.1"/>
</dbReference>
<evidence type="ECO:0000313" key="2">
    <source>
        <dbReference type="Proteomes" id="UP000480303"/>
    </source>
</evidence>
<accession>A0A6A0BD76</accession>
<organism evidence="1 2">
    <name type="scientific">Pseudolactococcus hodotermopsidis</name>
    <dbReference type="NCBI Taxonomy" id="2709157"/>
    <lineage>
        <taxon>Bacteria</taxon>
        <taxon>Bacillati</taxon>
        <taxon>Bacillota</taxon>
        <taxon>Bacilli</taxon>
        <taxon>Lactobacillales</taxon>
        <taxon>Streptococcaceae</taxon>
        <taxon>Pseudolactococcus</taxon>
    </lineage>
</organism>
<name>A0A6A0BD76_9LACT</name>
<dbReference type="InterPro" id="IPR016024">
    <property type="entry name" value="ARM-type_fold"/>
</dbReference>
<proteinExistence type="predicted"/>
<reference evidence="1 2" key="1">
    <citation type="submission" date="2020-02" db="EMBL/GenBank/DDBJ databases">
        <title>Draft genome sequence of Lactococcus sp. Hs30E4-3.</title>
        <authorList>
            <person name="Noda S."/>
            <person name="Yuki M."/>
            <person name="Ohkuma M."/>
        </authorList>
    </citation>
    <scope>NUCLEOTIDE SEQUENCE [LARGE SCALE GENOMIC DNA]</scope>
    <source>
        <strain evidence="1 2">Hs30E4-3</strain>
    </source>
</reference>
<dbReference type="Gene3D" id="1.25.40.290">
    <property type="entry name" value="ARM repeat domains"/>
    <property type="match status" value="1"/>
</dbReference>
<keyword evidence="2" id="KW-1185">Reference proteome</keyword>
<sequence length="222" mass="26265">MTTDDIISLFLTYKNAENALTMAKYMRNQFNYLGIKTPERREIAKDFLREKAKESEIDWLLVTKLWAQDYREFQYLATDYLKKVQKQLTFKDLPKLYQLAISKSWWDLVDSLDEHVGYIVKHDATCKAVMRDWSLDDNFWIRRIAIDYQLGFKQATDTALLAEIIQNNLGSTEFFINKAIGWALRDYSKMNPEWVSHFIEKNNKKMAKLSIEEGSKYLDLSN</sequence>
<dbReference type="Gene3D" id="1.20.1660.10">
    <property type="entry name" value="Hypothetical protein (EF3068)"/>
    <property type="match status" value="1"/>
</dbReference>
<dbReference type="EMBL" id="BLLI01000032">
    <property type="protein sequence ID" value="GFH42643.1"/>
    <property type="molecule type" value="Genomic_DNA"/>
</dbReference>
<dbReference type="Proteomes" id="UP000480303">
    <property type="component" value="Unassembled WGS sequence"/>
</dbReference>
<dbReference type="SUPFAM" id="SSF48371">
    <property type="entry name" value="ARM repeat"/>
    <property type="match status" value="1"/>
</dbReference>
<dbReference type="CDD" id="cd07064">
    <property type="entry name" value="AlkD_like_1"/>
    <property type="match status" value="1"/>
</dbReference>
<comment type="caution">
    <text evidence="1">The sequence shown here is derived from an EMBL/GenBank/DDBJ whole genome shotgun (WGS) entry which is preliminary data.</text>
</comment>